<dbReference type="InterPro" id="IPR053398">
    <property type="entry name" value="HPT_OtnI_isomerases"/>
</dbReference>
<dbReference type="FunFam" id="3.20.20.150:FF:000007">
    <property type="entry name" value="Hydroxypyruvate isomerase"/>
    <property type="match status" value="1"/>
</dbReference>
<evidence type="ECO:0000256" key="1">
    <source>
        <dbReference type="ARBA" id="ARBA00023235"/>
    </source>
</evidence>
<keyword evidence="6" id="KW-1185">Reference proteome</keyword>
<dbReference type="Pfam" id="PF01261">
    <property type="entry name" value="AP_endonuc_2"/>
    <property type="match status" value="1"/>
</dbReference>
<keyword evidence="5" id="KW-0670">Pyruvate</keyword>
<dbReference type="OrthoDB" id="9786584at2"/>
<dbReference type="AlphaFoldDB" id="A0A5C8P7Y8"/>
<protein>
    <submittedName>
        <fullName evidence="5">Hydroxypyruvate isomerase family protein</fullName>
    </submittedName>
</protein>
<evidence type="ECO:0000256" key="3">
    <source>
        <dbReference type="PIRSR" id="PIRSR006241-50"/>
    </source>
</evidence>
<reference evidence="5 6" key="1">
    <citation type="submission" date="2019-06" db="EMBL/GenBank/DDBJ databases">
        <title>New taxonomy in bacterial strain CC-CFT640, isolated from vineyard.</title>
        <authorList>
            <person name="Lin S.-Y."/>
            <person name="Tsai C.-F."/>
            <person name="Young C.-C."/>
        </authorList>
    </citation>
    <scope>NUCLEOTIDE SEQUENCE [LARGE SCALE GENOMIC DNA]</scope>
    <source>
        <strain evidence="5 6">CC-CFT640</strain>
    </source>
</reference>
<dbReference type="GO" id="GO:0008903">
    <property type="term" value="F:hydroxypyruvate isomerase activity"/>
    <property type="evidence" value="ECO:0007669"/>
    <property type="project" value="TreeGrafter"/>
</dbReference>
<keyword evidence="1 2" id="KW-0413">Isomerase</keyword>
<comment type="caution">
    <text evidence="5">The sequence shown here is derived from an EMBL/GenBank/DDBJ whole genome shotgun (WGS) entry which is preliminary data.</text>
</comment>
<dbReference type="InterPro" id="IPR026040">
    <property type="entry name" value="HyI-like"/>
</dbReference>
<evidence type="ECO:0000313" key="6">
    <source>
        <dbReference type="Proteomes" id="UP000321638"/>
    </source>
</evidence>
<evidence type="ECO:0000259" key="4">
    <source>
        <dbReference type="Pfam" id="PF01261"/>
    </source>
</evidence>
<dbReference type="InterPro" id="IPR036237">
    <property type="entry name" value="Xyl_isomerase-like_sf"/>
</dbReference>
<feature type="domain" description="Xylose isomerase-like TIM barrel" evidence="4">
    <location>
        <begin position="21"/>
        <end position="256"/>
    </location>
</feature>
<dbReference type="EMBL" id="VDUZ01000072">
    <property type="protein sequence ID" value="TXL69780.1"/>
    <property type="molecule type" value="Genomic_DNA"/>
</dbReference>
<comment type="similarity">
    <text evidence="2">Belongs to the hyi family.</text>
</comment>
<sequence>MLRLAANLSWLYQDIPFMERFAAAAGHGFTAVEFLFPYEFPAADIAAALKRHRLTQALFNLPPGDWGKGERGLAALPGREADFAAALDTARHYAQALECRRIHVMSGLIATGADLSLMRRTYIDNLKRAADRTAKDGLTLCLEPINRRDIPGYFLNTASEAAAIIAEVGAPHVKIQFDLYHCQVTEGDLARRAEALLPLIGHVQVAGNPDRNEPDIGEANHLYVLDALDKMGWDGDVGLEYRPRTTTAAGLGWARKYGISA</sequence>
<evidence type="ECO:0000313" key="5">
    <source>
        <dbReference type="EMBL" id="TXL69780.1"/>
    </source>
</evidence>
<dbReference type="PANTHER" id="PTHR43489">
    <property type="entry name" value="ISOMERASE"/>
    <property type="match status" value="1"/>
</dbReference>
<dbReference type="InterPro" id="IPR013022">
    <property type="entry name" value="Xyl_isomerase-like_TIM-brl"/>
</dbReference>
<dbReference type="RefSeq" id="WP_147852139.1">
    <property type="nucleotide sequence ID" value="NZ_VDUZ01000072.1"/>
</dbReference>
<feature type="active site" description="Proton donor/acceptor" evidence="3">
    <location>
        <position position="143"/>
    </location>
</feature>
<evidence type="ECO:0000256" key="2">
    <source>
        <dbReference type="PIRNR" id="PIRNR006241"/>
    </source>
</evidence>
<dbReference type="GO" id="GO:0046487">
    <property type="term" value="P:glyoxylate metabolic process"/>
    <property type="evidence" value="ECO:0007669"/>
    <property type="project" value="TreeGrafter"/>
</dbReference>
<accession>A0A5C8P7Y8</accession>
<dbReference type="InterPro" id="IPR050417">
    <property type="entry name" value="Sugar_Epim/Isomerase"/>
</dbReference>
<dbReference type="Proteomes" id="UP000321638">
    <property type="component" value="Unassembled WGS sequence"/>
</dbReference>
<dbReference type="SUPFAM" id="SSF51658">
    <property type="entry name" value="Xylose isomerase-like"/>
    <property type="match status" value="1"/>
</dbReference>
<feature type="active site" description="Proton donor/acceptor" evidence="3">
    <location>
        <position position="240"/>
    </location>
</feature>
<dbReference type="Gene3D" id="3.20.20.150">
    <property type="entry name" value="Divalent-metal-dependent TIM barrel enzymes"/>
    <property type="match status" value="1"/>
</dbReference>
<dbReference type="PIRSF" id="PIRSF006241">
    <property type="entry name" value="HyI"/>
    <property type="match status" value="1"/>
</dbReference>
<organism evidence="5 6">
    <name type="scientific">Vineibacter terrae</name>
    <dbReference type="NCBI Taxonomy" id="2586908"/>
    <lineage>
        <taxon>Bacteria</taxon>
        <taxon>Pseudomonadati</taxon>
        <taxon>Pseudomonadota</taxon>
        <taxon>Alphaproteobacteria</taxon>
        <taxon>Hyphomicrobiales</taxon>
        <taxon>Vineibacter</taxon>
    </lineage>
</organism>
<gene>
    <name evidence="5" type="ORF">FHP25_37515</name>
</gene>
<proteinExistence type="inferred from homology"/>
<dbReference type="NCBIfam" id="NF043033">
    <property type="entry name" value="OxoTetrIsom"/>
    <property type="match status" value="1"/>
</dbReference>
<dbReference type="PANTHER" id="PTHR43489:SF6">
    <property type="entry name" value="HYDROXYPYRUVATE ISOMERASE-RELATED"/>
    <property type="match status" value="1"/>
</dbReference>
<name>A0A5C8P7Y8_9HYPH</name>